<organism evidence="8 9">
    <name type="scientific">Aquabacterium lacunae</name>
    <dbReference type="NCBI Taxonomy" id="2528630"/>
    <lineage>
        <taxon>Bacteria</taxon>
        <taxon>Pseudomonadati</taxon>
        <taxon>Pseudomonadota</taxon>
        <taxon>Betaproteobacteria</taxon>
        <taxon>Burkholderiales</taxon>
        <taxon>Aquabacterium</taxon>
    </lineage>
</organism>
<name>A0A4Q9GVX0_9BURK</name>
<evidence type="ECO:0000256" key="6">
    <source>
        <dbReference type="ARBA" id="ARBA00023136"/>
    </source>
</evidence>
<keyword evidence="6 7" id="KW-0472">Membrane</keyword>
<feature type="transmembrane region" description="Helical" evidence="7">
    <location>
        <begin position="327"/>
        <end position="346"/>
    </location>
</feature>
<evidence type="ECO:0000256" key="7">
    <source>
        <dbReference type="SAM" id="Phobius"/>
    </source>
</evidence>
<dbReference type="InterPro" id="IPR050833">
    <property type="entry name" value="Poly_Biosynth_Transport"/>
</dbReference>
<keyword evidence="3" id="KW-1003">Cell membrane</keyword>
<evidence type="ECO:0000256" key="1">
    <source>
        <dbReference type="ARBA" id="ARBA00004651"/>
    </source>
</evidence>
<dbReference type="EMBL" id="SIXI01000007">
    <property type="protein sequence ID" value="TBO28313.1"/>
    <property type="molecule type" value="Genomic_DNA"/>
</dbReference>
<gene>
    <name evidence="8" type="ORF">EYS42_15010</name>
</gene>
<comment type="caution">
    <text evidence="8">The sequence shown here is derived from an EMBL/GenBank/DDBJ whole genome shotgun (WGS) entry which is preliminary data.</text>
</comment>
<keyword evidence="5 7" id="KW-1133">Transmembrane helix</keyword>
<dbReference type="PANTHER" id="PTHR30250:SF10">
    <property type="entry name" value="LIPOPOLYSACCHARIDE BIOSYNTHESIS PROTEIN WZXC"/>
    <property type="match status" value="1"/>
</dbReference>
<feature type="transmembrane region" description="Helical" evidence="7">
    <location>
        <begin position="437"/>
        <end position="462"/>
    </location>
</feature>
<keyword evidence="9" id="KW-1185">Reference proteome</keyword>
<protein>
    <recommendedName>
        <fullName evidence="10">Lipopolysaccharide biosynthesis protein</fullName>
    </recommendedName>
</protein>
<evidence type="ECO:0000313" key="8">
    <source>
        <dbReference type="EMBL" id="TBO28313.1"/>
    </source>
</evidence>
<comment type="subcellular location">
    <subcellularLocation>
        <location evidence="1">Cell membrane</location>
        <topology evidence="1">Multi-pass membrane protein</topology>
    </subcellularLocation>
</comment>
<reference evidence="8 9" key="1">
    <citation type="submission" date="2019-02" db="EMBL/GenBank/DDBJ databases">
        <title>Aquabacterium sp. strain KMB7.</title>
        <authorList>
            <person name="Chen W.-M."/>
        </authorList>
    </citation>
    <scope>NUCLEOTIDE SEQUENCE [LARGE SCALE GENOMIC DNA]</scope>
    <source>
        <strain evidence="8 9">KMB7</strain>
    </source>
</reference>
<accession>A0A4Q9GVX0</accession>
<feature type="transmembrane region" description="Helical" evidence="7">
    <location>
        <begin position="76"/>
        <end position="96"/>
    </location>
</feature>
<dbReference type="AlphaFoldDB" id="A0A4Q9GVX0"/>
<feature type="transmembrane region" description="Helical" evidence="7">
    <location>
        <begin position="284"/>
        <end position="307"/>
    </location>
</feature>
<dbReference type="Pfam" id="PF13440">
    <property type="entry name" value="Polysacc_synt_3"/>
    <property type="match status" value="1"/>
</dbReference>
<feature type="transmembrane region" description="Helical" evidence="7">
    <location>
        <begin position="407"/>
        <end position="425"/>
    </location>
</feature>
<proteinExistence type="inferred from homology"/>
<comment type="similarity">
    <text evidence="2">Belongs to the polysaccharide synthase family.</text>
</comment>
<feature type="transmembrane region" description="Helical" evidence="7">
    <location>
        <begin position="149"/>
        <end position="176"/>
    </location>
</feature>
<evidence type="ECO:0000313" key="9">
    <source>
        <dbReference type="Proteomes" id="UP000292120"/>
    </source>
</evidence>
<evidence type="ECO:0008006" key="10">
    <source>
        <dbReference type="Google" id="ProtNLM"/>
    </source>
</evidence>
<sequence>MASTETALKSGFLFTAIRYALQIGSQIAMARLLGPEEFGLYAVALVIINLSLFVTEMGFGWTIINKSSISEEEIRFVSSVQILIGFLVGILLAYYAENLSAFYDKPGATLAIQLLAISVPICAASVVGHSMLVRKLQVGLATRIQAESYFVGYVLIGVPLAALTKSFLALVVSWIAQSIWRLYRIQIQSPVSFRINLNLDGASFFVKSAMSVFAANIVNWTLFNFDRLLIAKVQSTSVVAAYTVAFNLSNTPAGMLTSVLQPTLLSSGAKHSLKADLRRSYTEAWSVCATVLLPCFAFLSSCASEIIELLYGSRWRIAEPLLEVLLLFPPVYALWAISTPILWNIGKNRLEPIVQIPLVLIALPLFYIASSFGASSLAWAFLAVCCLRALVLGTTASIQLGSNLGKMLTVTAVGIALGLFVYFLSNCIELLAIKPTWLLLMAKVVGVMTAIFIVSWLFPALLPQASWKFISSILPSGLKNTWLINKWLAR</sequence>
<evidence type="ECO:0000256" key="5">
    <source>
        <dbReference type="ARBA" id="ARBA00022989"/>
    </source>
</evidence>
<dbReference type="Proteomes" id="UP000292120">
    <property type="component" value="Unassembled WGS sequence"/>
</dbReference>
<evidence type="ECO:0000256" key="2">
    <source>
        <dbReference type="ARBA" id="ARBA00007430"/>
    </source>
</evidence>
<evidence type="ECO:0000256" key="3">
    <source>
        <dbReference type="ARBA" id="ARBA00022475"/>
    </source>
</evidence>
<dbReference type="GO" id="GO:0005886">
    <property type="term" value="C:plasma membrane"/>
    <property type="evidence" value="ECO:0007669"/>
    <property type="project" value="UniProtKB-SubCell"/>
</dbReference>
<keyword evidence="4 7" id="KW-0812">Transmembrane</keyword>
<feature type="transmembrane region" description="Helical" evidence="7">
    <location>
        <begin position="12"/>
        <end position="32"/>
    </location>
</feature>
<dbReference type="PANTHER" id="PTHR30250">
    <property type="entry name" value="PST FAMILY PREDICTED COLANIC ACID TRANSPORTER"/>
    <property type="match status" value="1"/>
</dbReference>
<feature type="transmembrane region" description="Helical" evidence="7">
    <location>
        <begin position="204"/>
        <end position="223"/>
    </location>
</feature>
<dbReference type="RefSeq" id="WP_130969010.1">
    <property type="nucleotide sequence ID" value="NZ_SIXI01000007.1"/>
</dbReference>
<feature type="transmembrane region" description="Helical" evidence="7">
    <location>
        <begin position="108"/>
        <end position="128"/>
    </location>
</feature>
<evidence type="ECO:0000256" key="4">
    <source>
        <dbReference type="ARBA" id="ARBA00022692"/>
    </source>
</evidence>
<dbReference type="OrthoDB" id="8538786at2"/>
<feature type="transmembrane region" description="Helical" evidence="7">
    <location>
        <begin position="376"/>
        <end position="395"/>
    </location>
</feature>
<feature type="transmembrane region" description="Helical" evidence="7">
    <location>
        <begin position="38"/>
        <end position="64"/>
    </location>
</feature>